<keyword evidence="2" id="KW-0489">Methyltransferase</keyword>
<keyword evidence="2" id="KW-0808">Transferase</keyword>
<accession>A0A2V1DM96</accession>
<dbReference type="GO" id="GO:0032259">
    <property type="term" value="P:methylation"/>
    <property type="evidence" value="ECO:0007669"/>
    <property type="project" value="UniProtKB-KW"/>
</dbReference>
<dbReference type="Pfam" id="PF13649">
    <property type="entry name" value="Methyltransf_25"/>
    <property type="match status" value="1"/>
</dbReference>
<dbReference type="PANTHER" id="PTHR43712:SF2">
    <property type="entry name" value="O-METHYLTRANSFERASE CICE"/>
    <property type="match status" value="1"/>
</dbReference>
<dbReference type="AlphaFoldDB" id="A0A2V1DM96"/>
<dbReference type="GO" id="GO:0008168">
    <property type="term" value="F:methyltransferase activity"/>
    <property type="evidence" value="ECO:0007669"/>
    <property type="project" value="UniProtKB-KW"/>
</dbReference>
<dbReference type="SUPFAM" id="SSF53335">
    <property type="entry name" value="S-adenosyl-L-methionine-dependent methyltransferases"/>
    <property type="match status" value="1"/>
</dbReference>
<reference evidence="2 3" key="1">
    <citation type="journal article" date="2018" name="Sci. Rep.">
        <title>Comparative genomics provides insights into the lifestyle and reveals functional heterogeneity of dark septate endophytic fungi.</title>
        <authorList>
            <person name="Knapp D.G."/>
            <person name="Nemeth J.B."/>
            <person name="Barry K."/>
            <person name="Hainaut M."/>
            <person name="Henrissat B."/>
            <person name="Johnson J."/>
            <person name="Kuo A."/>
            <person name="Lim J.H.P."/>
            <person name="Lipzen A."/>
            <person name="Nolan M."/>
            <person name="Ohm R.A."/>
            <person name="Tamas L."/>
            <person name="Grigoriev I.V."/>
            <person name="Spatafora J.W."/>
            <person name="Nagy L.G."/>
            <person name="Kovacs G.M."/>
        </authorList>
    </citation>
    <scope>NUCLEOTIDE SEQUENCE [LARGE SCALE GENOMIC DNA]</scope>
    <source>
        <strain evidence="2 3">DSE2036</strain>
    </source>
</reference>
<dbReference type="EMBL" id="KZ805402">
    <property type="protein sequence ID" value="PVH98961.1"/>
    <property type="molecule type" value="Genomic_DNA"/>
</dbReference>
<gene>
    <name evidence="2" type="ORF">DM02DRAFT_615423</name>
</gene>
<evidence type="ECO:0000259" key="1">
    <source>
        <dbReference type="Pfam" id="PF13649"/>
    </source>
</evidence>
<feature type="domain" description="Methyltransferase" evidence="1">
    <location>
        <begin position="163"/>
        <end position="255"/>
    </location>
</feature>
<evidence type="ECO:0000313" key="3">
    <source>
        <dbReference type="Proteomes" id="UP000244855"/>
    </source>
</evidence>
<protein>
    <submittedName>
        <fullName evidence="2">Methyltransferase MppJ</fullName>
    </submittedName>
</protein>
<dbReference type="CDD" id="cd02440">
    <property type="entry name" value="AdoMet_MTases"/>
    <property type="match status" value="1"/>
</dbReference>
<organism evidence="2 3">
    <name type="scientific">Periconia macrospinosa</name>
    <dbReference type="NCBI Taxonomy" id="97972"/>
    <lineage>
        <taxon>Eukaryota</taxon>
        <taxon>Fungi</taxon>
        <taxon>Dikarya</taxon>
        <taxon>Ascomycota</taxon>
        <taxon>Pezizomycotina</taxon>
        <taxon>Dothideomycetes</taxon>
        <taxon>Pleosporomycetidae</taxon>
        <taxon>Pleosporales</taxon>
        <taxon>Massarineae</taxon>
        <taxon>Periconiaceae</taxon>
        <taxon>Periconia</taxon>
    </lineage>
</organism>
<name>A0A2V1DM96_9PLEO</name>
<evidence type="ECO:0000313" key="2">
    <source>
        <dbReference type="EMBL" id="PVH98961.1"/>
    </source>
</evidence>
<keyword evidence="3" id="KW-1185">Reference proteome</keyword>
<dbReference type="InterPro" id="IPR041698">
    <property type="entry name" value="Methyltransf_25"/>
</dbReference>
<dbReference type="Gene3D" id="1.10.10.10">
    <property type="entry name" value="Winged helix-like DNA-binding domain superfamily/Winged helix DNA-binding domain"/>
    <property type="match status" value="1"/>
</dbReference>
<dbReference type="Gene3D" id="3.40.50.150">
    <property type="entry name" value="Vaccinia Virus protein VP39"/>
    <property type="match status" value="1"/>
</dbReference>
<dbReference type="InterPro" id="IPR036388">
    <property type="entry name" value="WH-like_DNA-bd_sf"/>
</dbReference>
<dbReference type="OrthoDB" id="269872at2759"/>
<dbReference type="InterPro" id="IPR029063">
    <property type="entry name" value="SAM-dependent_MTases_sf"/>
</dbReference>
<sequence length="345" mass="38264">MPSHIENPKQAVASIFNSAVAASALSAAWELGFLDELRNRKSVNLEEFSSQHDLDKDSMKGLVTALQIAEIVDKKGEDWSSIIPGRLLEEAYTNKSLFHWLTNGSAELFAKIPHVVKNKNRTGSFYQRDSVAIAYACHDINSLHFDPAFWTAMDGLDFTVTSVVDLGSGSGERLMQILDKYPAATGIGIDVAGPALKVAAADAASRGYKDRLSFVEGDARELSYRQEFAEVDLLTCFLMGHDFWPRENCIASLKRLREAFPKARRFLIGDATRVLLNAADSSYAVKVSDVPTFTLGFEFGHAMMDVFLPTMEDWEGVFAEGGWRCRKSHLLESPSRSVIFELEHA</sequence>
<dbReference type="PANTHER" id="PTHR43712">
    <property type="entry name" value="PUTATIVE (AFU_ORTHOLOGUE AFUA_4G14580)-RELATED"/>
    <property type="match status" value="1"/>
</dbReference>
<proteinExistence type="predicted"/>
<dbReference type="Proteomes" id="UP000244855">
    <property type="component" value="Unassembled WGS sequence"/>
</dbReference>